<dbReference type="PRINTS" id="PR00278">
    <property type="entry name" value="PANCHORMONE"/>
</dbReference>
<dbReference type="InterPro" id="IPR004394">
    <property type="entry name" value="Iojap/RsfS/C7orf30"/>
</dbReference>
<dbReference type="CDD" id="cd09078">
    <property type="entry name" value="nSMase"/>
    <property type="match status" value="1"/>
</dbReference>
<feature type="domain" description="SH3" evidence="20">
    <location>
        <begin position="904"/>
        <end position="972"/>
    </location>
</feature>
<dbReference type="HAMAP" id="MF_01477">
    <property type="entry name" value="Iojap_RsfS"/>
    <property type="match status" value="1"/>
</dbReference>
<dbReference type="Pfam" id="PF02410">
    <property type="entry name" value="RsfS"/>
    <property type="match status" value="1"/>
</dbReference>
<feature type="domain" description="Guanylate kinase-like" evidence="21">
    <location>
        <begin position="1029"/>
        <end position="1216"/>
    </location>
</feature>
<comment type="similarity">
    <text evidence="4">Belongs to the MAGUK family.</text>
</comment>
<dbReference type="InterPro" id="IPR001955">
    <property type="entry name" value="Pancreatic_hormone-like"/>
</dbReference>
<dbReference type="InterPro" id="IPR036028">
    <property type="entry name" value="SH3-like_dom_sf"/>
</dbReference>
<dbReference type="Gene3D" id="3.60.10.10">
    <property type="entry name" value="Endonuclease/exonuclease/phosphatase"/>
    <property type="match status" value="1"/>
</dbReference>
<evidence type="ECO:0000256" key="14">
    <source>
        <dbReference type="ARBA" id="ARBA00049371"/>
    </source>
</evidence>
<dbReference type="InterPro" id="IPR036691">
    <property type="entry name" value="Endo/exonu/phosph_ase_sf"/>
</dbReference>
<dbReference type="SMART" id="SM00072">
    <property type="entry name" value="GuKc"/>
    <property type="match status" value="1"/>
</dbReference>
<proteinExistence type="inferred from homology"/>
<evidence type="ECO:0000259" key="23">
    <source>
        <dbReference type="PROSITE" id="PS51022"/>
    </source>
</evidence>
<dbReference type="SMART" id="SM00309">
    <property type="entry name" value="PAH"/>
    <property type="match status" value="1"/>
</dbReference>
<dbReference type="InterPro" id="IPR004172">
    <property type="entry name" value="L27_dom"/>
</dbReference>
<evidence type="ECO:0000256" key="8">
    <source>
        <dbReference type="ARBA" id="ARBA00022443"/>
    </source>
</evidence>
<dbReference type="FunFam" id="2.30.42.10:FF:000047">
    <property type="entry name" value="MAGUK p55 subfamily member 6"/>
    <property type="match status" value="1"/>
</dbReference>
<dbReference type="SMART" id="SM00326">
    <property type="entry name" value="SH3"/>
    <property type="match status" value="1"/>
</dbReference>
<dbReference type="Pfam" id="PF00625">
    <property type="entry name" value="Guanylate_kin"/>
    <property type="match status" value="1"/>
</dbReference>
<dbReference type="PROSITE" id="PS50002">
    <property type="entry name" value="SH3"/>
    <property type="match status" value="1"/>
</dbReference>
<comment type="similarity">
    <text evidence="5 18">Belongs to the NPY family.</text>
</comment>
<reference evidence="24 25" key="1">
    <citation type="submission" date="2019-06" db="EMBL/GenBank/DDBJ databases">
        <title>Draft genomes of female and male turbot (Scophthalmus maximus).</title>
        <authorList>
            <person name="Xu H."/>
            <person name="Xu X.-W."/>
            <person name="Shao C."/>
            <person name="Chen S."/>
        </authorList>
    </citation>
    <scope>NUCLEOTIDE SEQUENCE [LARGE SCALE GENOMIC DNA]</scope>
    <source>
        <strain evidence="24">Ysfricsl-2016a</strain>
        <tissue evidence="24">Blood</tissue>
    </source>
</reference>
<evidence type="ECO:0000256" key="15">
    <source>
        <dbReference type="ARBA" id="ARBA00053669"/>
    </source>
</evidence>
<dbReference type="GO" id="GO:0005739">
    <property type="term" value="C:mitochondrion"/>
    <property type="evidence" value="ECO:0007669"/>
    <property type="project" value="UniProtKB-SubCell"/>
</dbReference>
<evidence type="ECO:0000313" key="25">
    <source>
        <dbReference type="Proteomes" id="UP000438429"/>
    </source>
</evidence>
<dbReference type="InterPro" id="IPR008145">
    <property type="entry name" value="GK/Ca_channel_bsu"/>
</dbReference>
<comment type="catalytic activity">
    <reaction evidence="14">
        <text>N-(hexadecanoyl)-sphing-4-enine-1-phosphocholine + H2O = N-hexadecanoylsphing-4-enine + phosphocholine + H(+)</text>
        <dbReference type="Rhea" id="RHEA:45644"/>
        <dbReference type="ChEBI" id="CHEBI:15377"/>
        <dbReference type="ChEBI" id="CHEBI:15378"/>
        <dbReference type="ChEBI" id="CHEBI:72959"/>
        <dbReference type="ChEBI" id="CHEBI:78646"/>
        <dbReference type="ChEBI" id="CHEBI:295975"/>
    </reaction>
    <physiologicalReaction direction="left-to-right" evidence="14">
        <dbReference type="Rhea" id="RHEA:45645"/>
    </physiologicalReaction>
</comment>
<dbReference type="InterPro" id="IPR017766">
    <property type="entry name" value="Sphingomyelinase/PLipase_C"/>
</dbReference>
<evidence type="ECO:0000256" key="3">
    <source>
        <dbReference type="ARBA" id="ARBA00004613"/>
    </source>
</evidence>
<evidence type="ECO:0000256" key="17">
    <source>
        <dbReference type="PROSITE-ProRule" id="PRU00192"/>
    </source>
</evidence>
<dbReference type="NCBIfam" id="TIGR00090">
    <property type="entry name" value="rsfS_iojap_ybeB"/>
    <property type="match status" value="1"/>
</dbReference>
<dbReference type="FunFam" id="3.30.460.10:FF:000018">
    <property type="entry name" value="Mitochondrial assembly of ribosomal large subunit 1"/>
    <property type="match status" value="1"/>
</dbReference>
<feature type="compositionally biased region" description="Low complexity" evidence="19">
    <location>
        <begin position="133"/>
        <end position="146"/>
    </location>
</feature>
<feature type="domain" description="L27" evidence="23">
    <location>
        <begin position="738"/>
        <end position="797"/>
    </location>
</feature>
<evidence type="ECO:0000259" key="20">
    <source>
        <dbReference type="PROSITE" id="PS50002"/>
    </source>
</evidence>
<dbReference type="SUPFAM" id="SSF52540">
    <property type="entry name" value="P-loop containing nucleoside triphosphate hydrolases"/>
    <property type="match status" value="1"/>
</dbReference>
<protein>
    <recommendedName>
        <fullName evidence="16">Mitochondrial assembly of ribosomal large subunit protein 1</fullName>
        <ecNumber evidence="7">3.1.4.12</ecNumber>
    </recommendedName>
</protein>
<dbReference type="SMART" id="SM00228">
    <property type="entry name" value="PDZ"/>
    <property type="match status" value="1"/>
</dbReference>
<dbReference type="PROSITE" id="PS50052">
    <property type="entry name" value="GUANYLATE_KINASE_2"/>
    <property type="match status" value="1"/>
</dbReference>
<organism evidence="24 25">
    <name type="scientific">Scophthalmus maximus</name>
    <name type="common">Turbot</name>
    <name type="synonym">Psetta maxima</name>
    <dbReference type="NCBI Taxonomy" id="52904"/>
    <lineage>
        <taxon>Eukaryota</taxon>
        <taxon>Metazoa</taxon>
        <taxon>Chordata</taxon>
        <taxon>Craniata</taxon>
        <taxon>Vertebrata</taxon>
        <taxon>Euteleostomi</taxon>
        <taxon>Actinopterygii</taxon>
        <taxon>Neopterygii</taxon>
        <taxon>Teleostei</taxon>
        <taxon>Neoteleostei</taxon>
        <taxon>Acanthomorphata</taxon>
        <taxon>Carangaria</taxon>
        <taxon>Pleuronectiformes</taxon>
        <taxon>Pleuronectoidei</taxon>
        <taxon>Scophthalmidae</taxon>
        <taxon>Scophthalmus</taxon>
    </lineage>
</organism>
<evidence type="ECO:0000259" key="22">
    <source>
        <dbReference type="PROSITE" id="PS50106"/>
    </source>
</evidence>
<dbReference type="InterPro" id="IPR001478">
    <property type="entry name" value="PDZ"/>
</dbReference>
<evidence type="ECO:0000256" key="6">
    <source>
        <dbReference type="ARBA" id="ARBA00010574"/>
    </source>
</evidence>
<evidence type="ECO:0000256" key="12">
    <source>
        <dbReference type="ARBA" id="ARBA00023136"/>
    </source>
</evidence>
<dbReference type="PROSITE" id="PS00265">
    <property type="entry name" value="PANCREATIC_HORMONE_1"/>
    <property type="match status" value="1"/>
</dbReference>
<evidence type="ECO:0000313" key="24">
    <source>
        <dbReference type="EMBL" id="KAF0045328.1"/>
    </source>
</evidence>
<accession>A0A6A4TLK7</accession>
<dbReference type="InterPro" id="IPR043519">
    <property type="entry name" value="NT_sf"/>
</dbReference>
<dbReference type="GO" id="GO:0004767">
    <property type="term" value="F:sphingomyelin phosphodiesterase activity"/>
    <property type="evidence" value="ECO:0007669"/>
    <property type="project" value="UniProtKB-EC"/>
</dbReference>
<dbReference type="Gene3D" id="3.40.50.300">
    <property type="entry name" value="P-loop containing nucleotide triphosphate hydrolases"/>
    <property type="match status" value="1"/>
</dbReference>
<keyword evidence="12" id="KW-0472">Membrane</keyword>
<dbReference type="InterPro" id="IPR050716">
    <property type="entry name" value="MAGUK"/>
</dbReference>
<evidence type="ECO:0000256" key="7">
    <source>
        <dbReference type="ARBA" id="ARBA00012369"/>
    </source>
</evidence>
<comment type="caution">
    <text evidence="24">The sequence shown here is derived from an EMBL/GenBank/DDBJ whole genome shotgun (WGS) entry which is preliminary data.</text>
</comment>
<dbReference type="SUPFAM" id="SSF50044">
    <property type="entry name" value="SH3-domain"/>
    <property type="match status" value="1"/>
</dbReference>
<evidence type="ECO:0000256" key="9">
    <source>
        <dbReference type="ARBA" id="ARBA00022525"/>
    </source>
</evidence>
<keyword evidence="9" id="KW-0964">Secreted</keyword>
<dbReference type="CDD" id="cd00126">
    <property type="entry name" value="PAH"/>
    <property type="match status" value="1"/>
</dbReference>
<sequence>METHRGFELVGKASFGFATANLCLLPDSLARFNNLGHTQHRAATIGQRIVQGVCRPHIRIFVDSPSSCGTLSPSGSILPTVTSSTYGATDRQALPTVNHHSDSDEGHVSIPKSNSYVVQVPCDDTEEPPSESPSPLLNSNQNSNLQGRTGHRRAPRALLSQGLRQQEDVPWEVSSLFPANVDILCLEEVFDKRAAQKLTQALRPMFGHILYDIGVYACQPPCRCSSFKFFNSGLFLASRFPVLEAQYHCFSNSRGEDALAAKGLLSAKVLIGQNKKQKEVVGYFNCTHLHAPEGEGEIRCEQLNMVTKWIGDFQAANRLPDEEVVFDVLCGDFNFDNCSPDDTLEQNHCLFEEYRDPCRAGPGKEKPWVIGTLLEQPTLYGDDVNTPESLQRTLEREELRKQYISPPVPAEGSPLVYPETDQPWIGRRIDYILYRESSISKHCRTSTCIDATYIQLFYVNAFLNRPVDAFTIDVLVSLLRQENAVDMCVIKVPDQIKYTEYFIVASGISPRHLRAMALYAIKVYKFLKKDGDRNVKIEGKHSEDWMCIDFGNIVVHLMLPEIRDVYELEKLWTLRNYDEQLRNIPPDKLPEDFIYDVDITKIRSGIVMSLNILALCLLACIHSGSNASPAKPASPREGAPPEDLAKYYSALRHYINLITRQRYGKRNTPDTVFSDVLVKESTESIPGYNYVSVTLKTNLHQQAPCTSLTVCGSVELVSFTDRLTVLSPGELASEDFENLSTMQQVLDNLKDLPSGTGAKDIDLIFLRGIMESPIVRSLAKSLIEAHDKVAAKCYEMPHATANSNVLLTSSLMPADAVRMIGIQKRAGEPLGVTFRVEQGEMVIARILHGSSIDRQGMLHTGDIIREVNGRQVGSNPCELQELLRDCSGSITLKVLPSYRDTPAPPQVYLKPHFNYNPATDNLIPCKEAGLAFSKGDILHVVNKEDPNWWQACKVVGGATGLVPSQFLEEKRKAFVRRDWDTSDAGMLCGTRGAKKKKKKMMYLTSKNAEFDRYELQIYEEVAKMPPFQRKTLILIGAQGVGRRSLKNRLIVMNPLRYSTTVPFTSRRPREEEKDGHNYCFALREEMEKDIKESHYLEHGEYDGNLYGTKIDSIHEVVDMGRTCILDVNPQALKVLKTAEFMPFVVFIAAPELDTLRAMHKAVIDAGLTTKLLTENDLKKTVDESARIRRAYSHYFDLTIVNDNLDKAFDMLQEAVERLFIEPQWVPVSWVY</sequence>
<evidence type="ECO:0000256" key="19">
    <source>
        <dbReference type="SAM" id="MobiDB-lite"/>
    </source>
</evidence>
<dbReference type="InterPro" id="IPR020392">
    <property type="entry name" value="Pancreatic_hormone-like_CS"/>
</dbReference>
<dbReference type="Gene3D" id="2.30.42.10">
    <property type="match status" value="1"/>
</dbReference>
<dbReference type="FunFam" id="3.40.50.300:FF:000146">
    <property type="entry name" value="MAGUK p55 subfamily member 6 isoform X1"/>
    <property type="match status" value="1"/>
</dbReference>
<dbReference type="Gene3D" id="6.10.250.900">
    <property type="match status" value="1"/>
</dbReference>
<dbReference type="InterPro" id="IPR027417">
    <property type="entry name" value="P-loop_NTPase"/>
</dbReference>
<dbReference type="Gene3D" id="2.30.30.40">
    <property type="entry name" value="SH3 Domains"/>
    <property type="match status" value="1"/>
</dbReference>
<dbReference type="Pfam" id="PF00595">
    <property type="entry name" value="PDZ"/>
    <property type="match status" value="1"/>
</dbReference>
<dbReference type="CDD" id="cd11862">
    <property type="entry name" value="SH3_MPP"/>
    <property type="match status" value="1"/>
</dbReference>
<keyword evidence="11" id="KW-0496">Mitochondrion</keyword>
<comment type="function">
    <text evidence="15">Required for normal mitochondrial ribosome function and mitochondrial translation. May play a role in ribosome biogenesis by preventing premature association of the 28S and 39S ribosomal subunits. Interacts with mitochondrial ribosomal protein uL14m (MRPL14), probably blocking formation of intersubunit bridge B8, preventing association of the 28S and 39S ribosomal subunits. Addition to isolated mitochondrial ribosomal subunits partially inhibits translation, probably by interfering with the association of the 28S and 39S ribosomal subunits and the formation of functional ribosomes. May also participate in the assembly and/or regulation of the stability of the large subunit of the mitochondrial ribosome. May function as a ribosomal silencing factor.</text>
</comment>
<dbReference type="Proteomes" id="UP000438429">
    <property type="component" value="Unassembled WGS sequence"/>
</dbReference>
<dbReference type="SUPFAM" id="SSF56219">
    <property type="entry name" value="DNase I-like"/>
    <property type="match status" value="1"/>
</dbReference>
<dbReference type="SMART" id="SM00569">
    <property type="entry name" value="L27"/>
    <property type="match status" value="1"/>
</dbReference>
<dbReference type="PROSITE" id="PS50106">
    <property type="entry name" value="PDZ"/>
    <property type="match status" value="1"/>
</dbReference>
<comment type="similarity">
    <text evidence="6">Belongs to the Iojap/RsfS family.</text>
</comment>
<dbReference type="InterPro" id="IPR036034">
    <property type="entry name" value="PDZ_sf"/>
</dbReference>
<evidence type="ECO:0000256" key="13">
    <source>
        <dbReference type="ARBA" id="ARBA00047268"/>
    </source>
</evidence>
<dbReference type="Pfam" id="PF00159">
    <property type="entry name" value="Hormone_3"/>
    <property type="match status" value="1"/>
</dbReference>
<dbReference type="SUPFAM" id="SSF50156">
    <property type="entry name" value="PDZ domain-like"/>
    <property type="match status" value="1"/>
</dbReference>
<evidence type="ECO:0000256" key="5">
    <source>
        <dbReference type="ARBA" id="ARBA00010022"/>
    </source>
</evidence>
<dbReference type="EC" id="3.1.4.12" evidence="7"/>
<dbReference type="CDD" id="cd10832">
    <property type="entry name" value="PDZ_MPP6-MPP2-like"/>
    <property type="match status" value="1"/>
</dbReference>
<dbReference type="Pfam" id="PF07653">
    <property type="entry name" value="SH3_2"/>
    <property type="match status" value="1"/>
</dbReference>
<dbReference type="InterPro" id="IPR008144">
    <property type="entry name" value="Guanylate_kin-like_dom"/>
</dbReference>
<dbReference type="PROSITE" id="PS51022">
    <property type="entry name" value="L27"/>
    <property type="match status" value="1"/>
</dbReference>
<dbReference type="AlphaFoldDB" id="A0A6A4TLK7"/>
<dbReference type="PANTHER" id="PTHR23122">
    <property type="entry name" value="MEMBRANE-ASSOCIATED GUANYLATE KINASE MAGUK"/>
    <property type="match status" value="1"/>
</dbReference>
<dbReference type="SUPFAM" id="SSF81301">
    <property type="entry name" value="Nucleotidyltransferase"/>
    <property type="match status" value="1"/>
</dbReference>
<evidence type="ECO:0000256" key="11">
    <source>
        <dbReference type="ARBA" id="ARBA00023128"/>
    </source>
</evidence>
<evidence type="ECO:0000256" key="16">
    <source>
        <dbReference type="ARBA" id="ARBA00073331"/>
    </source>
</evidence>
<dbReference type="UniPathway" id="UPA00222"/>
<dbReference type="GO" id="GO:0005179">
    <property type="term" value="F:hormone activity"/>
    <property type="evidence" value="ECO:0007669"/>
    <property type="project" value="InterPro"/>
</dbReference>
<dbReference type="InterPro" id="IPR001452">
    <property type="entry name" value="SH3_domain"/>
</dbReference>
<evidence type="ECO:0000256" key="2">
    <source>
        <dbReference type="ARBA" id="ARBA00004370"/>
    </source>
</evidence>
<evidence type="ECO:0000259" key="21">
    <source>
        <dbReference type="PROSITE" id="PS50052"/>
    </source>
</evidence>
<dbReference type="Pfam" id="PF02828">
    <property type="entry name" value="L27"/>
    <property type="match status" value="1"/>
</dbReference>
<comment type="subcellular location">
    <subcellularLocation>
        <location evidence="2">Membrane</location>
    </subcellularLocation>
    <subcellularLocation>
        <location evidence="1">Mitochondrion</location>
    </subcellularLocation>
    <subcellularLocation>
        <location evidence="3">Secreted</location>
    </subcellularLocation>
</comment>
<evidence type="ECO:0000256" key="1">
    <source>
        <dbReference type="ARBA" id="ARBA00004173"/>
    </source>
</evidence>
<keyword evidence="8 17" id="KW-0728">SH3 domain</keyword>
<comment type="catalytic activity">
    <reaction evidence="13">
        <text>a sphingomyelin + H2O = phosphocholine + an N-acylsphing-4-enine + H(+)</text>
        <dbReference type="Rhea" id="RHEA:19253"/>
        <dbReference type="ChEBI" id="CHEBI:15377"/>
        <dbReference type="ChEBI" id="CHEBI:15378"/>
        <dbReference type="ChEBI" id="CHEBI:17636"/>
        <dbReference type="ChEBI" id="CHEBI:52639"/>
        <dbReference type="ChEBI" id="CHEBI:295975"/>
        <dbReference type="EC" id="3.1.4.12"/>
    </reaction>
    <physiologicalReaction direction="left-to-right" evidence="13">
        <dbReference type="Rhea" id="RHEA:19254"/>
    </physiologicalReaction>
</comment>
<dbReference type="GO" id="GO:0005576">
    <property type="term" value="C:extracellular region"/>
    <property type="evidence" value="ECO:0007669"/>
    <property type="project" value="UniProtKB-SubCell"/>
</dbReference>
<feature type="domain" description="PDZ" evidence="22">
    <location>
        <begin position="819"/>
        <end position="898"/>
    </location>
</feature>
<dbReference type="FunFam" id="3.60.10.10:FF:000114">
    <property type="entry name" value="Sphingomyelin phosphodiesterase 5"/>
    <property type="match status" value="1"/>
</dbReference>
<dbReference type="InterPro" id="IPR014775">
    <property type="entry name" value="L27_C"/>
</dbReference>
<dbReference type="GO" id="GO:0006665">
    <property type="term" value="P:sphingolipid metabolic process"/>
    <property type="evidence" value="ECO:0007669"/>
    <property type="project" value="UniProtKB-UniPathway"/>
</dbReference>
<dbReference type="EMBL" id="VEVO01000002">
    <property type="protein sequence ID" value="KAF0045328.1"/>
    <property type="molecule type" value="Genomic_DNA"/>
</dbReference>
<evidence type="ECO:0000256" key="18">
    <source>
        <dbReference type="RuleBase" id="RU000656"/>
    </source>
</evidence>
<dbReference type="GO" id="GO:0016020">
    <property type="term" value="C:membrane"/>
    <property type="evidence" value="ECO:0007669"/>
    <property type="project" value="UniProtKB-SubCell"/>
</dbReference>
<keyword evidence="10" id="KW-0597">Phosphoprotein</keyword>
<name>A0A6A4TLK7_SCOMX</name>
<dbReference type="Gene3D" id="3.30.460.10">
    <property type="entry name" value="Beta Polymerase, domain 2"/>
    <property type="match status" value="1"/>
</dbReference>
<dbReference type="PROSITE" id="PS50276">
    <property type="entry name" value="PANCREATIC_HORMONE_2"/>
    <property type="match status" value="1"/>
</dbReference>
<evidence type="ECO:0000256" key="10">
    <source>
        <dbReference type="ARBA" id="ARBA00022553"/>
    </source>
</evidence>
<gene>
    <name evidence="24" type="ORF">F2P81_001857</name>
</gene>
<feature type="region of interest" description="Disordered" evidence="19">
    <location>
        <begin position="120"/>
        <end position="152"/>
    </location>
</feature>
<dbReference type="FunFam" id="2.30.30.40:FF:000069">
    <property type="entry name" value="MAGUK p55 subfamily member 6"/>
    <property type="match status" value="1"/>
</dbReference>
<evidence type="ECO:0000256" key="4">
    <source>
        <dbReference type="ARBA" id="ARBA00007014"/>
    </source>
</evidence>